<keyword evidence="2" id="KW-1185">Reference proteome</keyword>
<organism evidence="1 2">
    <name type="scientific">Stentor coeruleus</name>
    <dbReference type="NCBI Taxonomy" id="5963"/>
    <lineage>
        <taxon>Eukaryota</taxon>
        <taxon>Sar</taxon>
        <taxon>Alveolata</taxon>
        <taxon>Ciliophora</taxon>
        <taxon>Postciliodesmatophora</taxon>
        <taxon>Heterotrichea</taxon>
        <taxon>Heterotrichida</taxon>
        <taxon>Stentoridae</taxon>
        <taxon>Stentor</taxon>
    </lineage>
</organism>
<dbReference type="EMBL" id="MPUH01001745">
    <property type="protein sequence ID" value="OMJ66340.1"/>
    <property type="molecule type" value="Genomic_DNA"/>
</dbReference>
<proteinExistence type="predicted"/>
<accession>A0A1R2APL6</accession>
<evidence type="ECO:0008006" key="3">
    <source>
        <dbReference type="Google" id="ProtNLM"/>
    </source>
</evidence>
<dbReference type="Proteomes" id="UP000187209">
    <property type="component" value="Unassembled WGS sequence"/>
</dbReference>
<evidence type="ECO:0000313" key="2">
    <source>
        <dbReference type="Proteomes" id="UP000187209"/>
    </source>
</evidence>
<reference evidence="1 2" key="1">
    <citation type="submission" date="2016-11" db="EMBL/GenBank/DDBJ databases">
        <title>The macronuclear genome of Stentor coeruleus: a giant cell with tiny introns.</title>
        <authorList>
            <person name="Slabodnick M."/>
            <person name="Ruby J.G."/>
            <person name="Reiff S.B."/>
            <person name="Swart E.C."/>
            <person name="Gosai S."/>
            <person name="Prabakaran S."/>
            <person name="Witkowska E."/>
            <person name="Larue G.E."/>
            <person name="Fisher S."/>
            <person name="Freeman R.M."/>
            <person name="Gunawardena J."/>
            <person name="Chu W."/>
            <person name="Stover N.A."/>
            <person name="Gregory B.D."/>
            <person name="Nowacki M."/>
            <person name="Derisi J."/>
            <person name="Roy S.W."/>
            <person name="Marshall W.F."/>
            <person name="Sood P."/>
        </authorList>
    </citation>
    <scope>NUCLEOTIDE SEQUENCE [LARGE SCALE GENOMIC DNA]</scope>
    <source>
        <strain evidence="1">WM001</strain>
    </source>
</reference>
<name>A0A1R2APL6_9CILI</name>
<sequence>MSSCAETIVELEEDENLSKIPDSIYYNEKISEETFNTLKLTYYKGIEEGEFRYIVREFEGPTLHVKELHQREIALINGSGLHIFQPAYRRSLKVQDKFAKYILLTHRNGTSLKDLVSVDETIKYEILTKLARGQCEMKKAGFFNICFNPEFVYFTDERKVKFIDCFWISEIKKFYEILPLMNLANIEQLAPELRLLKLIRKNYESYMSEIEPFKISLFSFGVLFLTMFKIESSFIFNGDPEELLKKILFSKVFTNKEFKSCLAPSIEFVFDNLSLQKTLFDCLVLDPNCRKSNYQDVYKVLRVCKNEKLKLMKPSLVEGNAEVIEEITNLEYKEACCFFLKALEQIHINCEPDKELILGLSIKDYPPKKGAVAENIINKYFIFKRWISNRIKRDFKTIDKYILDILTKGDHYFNLSLCKSTQVKYKEGFVAFIYAFYKNILIKDAKHTEEIIIAILANKFYKPLYGKIIKQFEAEENILKKDAFLFGLISMTYRKDWYFFFPCTNYELFGQTVLSLESQNKFFNKINNFMMKEKIIDLLIGYLQENAIFSEGESQETANRKKVINIIKEALDHTFISIMPPSLYGLTTYSKKIFVSPFSDLLIPLSKDQKAAMAITIMHEIVHFIRRNECKTYTDIKNNYTPRRSIEDESERENAVLLNEYELNDLRGESGFEMEIKLFGTVLERINESAGKFLFIADLTDLESFRTRLKIKNEKTGQLSTKLGKGCSNSTSFTGLRCGVSLHWK</sequence>
<comment type="caution">
    <text evidence="1">The sequence shown here is derived from an EMBL/GenBank/DDBJ whole genome shotgun (WGS) entry which is preliminary data.</text>
</comment>
<gene>
    <name evidence="1" type="ORF">SteCoe_36837</name>
</gene>
<dbReference type="SUPFAM" id="SSF56112">
    <property type="entry name" value="Protein kinase-like (PK-like)"/>
    <property type="match status" value="1"/>
</dbReference>
<dbReference type="InterPro" id="IPR011009">
    <property type="entry name" value="Kinase-like_dom_sf"/>
</dbReference>
<protein>
    <recommendedName>
        <fullName evidence="3">Protein kinase domain-containing protein</fullName>
    </recommendedName>
</protein>
<evidence type="ECO:0000313" key="1">
    <source>
        <dbReference type="EMBL" id="OMJ66340.1"/>
    </source>
</evidence>
<dbReference type="AlphaFoldDB" id="A0A1R2APL6"/>
<dbReference type="Gene3D" id="1.10.510.10">
    <property type="entry name" value="Transferase(Phosphotransferase) domain 1"/>
    <property type="match status" value="1"/>
</dbReference>